<dbReference type="STRING" id="317619.GCA_000332315_03594"/>
<dbReference type="InterPro" id="IPR005770">
    <property type="entry name" value="PhnD"/>
</dbReference>
<name>A0A0M2Q3M4_PROHO</name>
<proteinExistence type="inferred from homology"/>
<protein>
    <recommendedName>
        <fullName evidence="6">Phosphonate ABC transporter substrate-binding protein</fullName>
    </recommendedName>
</protein>
<dbReference type="GO" id="GO:0043190">
    <property type="term" value="C:ATP-binding cassette (ABC) transporter complex"/>
    <property type="evidence" value="ECO:0007669"/>
    <property type="project" value="InterPro"/>
</dbReference>
<dbReference type="Proteomes" id="UP000034681">
    <property type="component" value="Unassembled WGS sequence"/>
</dbReference>
<dbReference type="Pfam" id="PF12974">
    <property type="entry name" value="Phosphonate-bd"/>
    <property type="match status" value="1"/>
</dbReference>
<feature type="chain" id="PRO_5005639624" description="Phosphonate ABC transporter substrate-binding protein" evidence="3">
    <location>
        <begin position="21"/>
        <end position="308"/>
    </location>
</feature>
<organism evidence="4 5">
    <name type="scientific">Prochlorothrix hollandica PCC 9006 = CALU 1027</name>
    <dbReference type="NCBI Taxonomy" id="317619"/>
    <lineage>
        <taxon>Bacteria</taxon>
        <taxon>Bacillati</taxon>
        <taxon>Cyanobacteriota</taxon>
        <taxon>Cyanophyceae</taxon>
        <taxon>Prochlorotrichales</taxon>
        <taxon>Prochlorotrichaceae</taxon>
        <taxon>Prochlorothrix</taxon>
    </lineage>
</organism>
<sequence>MQFFHRLLGTTCALVLLSAACTTLNPGVGTSPTGSDRGQSTTTPVDAELSELTIAMIPDRRGKDGEERLQKFTEYLETSLEMPVTVEVTPDYDTAVALLVHGTVAMAYLGPLTYVEAKAQNASIEPIVAHIESSTGYPWYTSVVVANGDQGIKTIADLRGKDFGFVSDSSTSGFLVPRSFLLQQGIDPDRDFRSVQFSGSHDQNVAHLAKGSVDAIAIDKAAYEVGLRSGLLTPEKQILLWESDPIPNPPIVANGRVSSELRLKIQRVLVNAPPGLASINSESAAGYTIVQDDDYEGIRQLTQSRQQP</sequence>
<evidence type="ECO:0008006" key="6">
    <source>
        <dbReference type="Google" id="ProtNLM"/>
    </source>
</evidence>
<dbReference type="PROSITE" id="PS51257">
    <property type="entry name" value="PROKAR_LIPOPROTEIN"/>
    <property type="match status" value="1"/>
</dbReference>
<dbReference type="CDD" id="cd01071">
    <property type="entry name" value="PBP2_PhnD_like"/>
    <property type="match status" value="1"/>
</dbReference>
<comment type="similarity">
    <text evidence="1">Belongs to the phosphate/phosphite/phosphonate binding protein family.</text>
</comment>
<evidence type="ECO:0000256" key="2">
    <source>
        <dbReference type="ARBA" id="ARBA00022729"/>
    </source>
</evidence>
<accession>A0A0M2Q3M4</accession>
<evidence type="ECO:0000313" key="4">
    <source>
        <dbReference type="EMBL" id="KKJ01202.1"/>
    </source>
</evidence>
<keyword evidence="2 3" id="KW-0732">Signal</keyword>
<dbReference type="EMBL" id="AJTX02000002">
    <property type="protein sequence ID" value="KKJ01202.1"/>
    <property type="molecule type" value="Genomic_DNA"/>
</dbReference>
<keyword evidence="5" id="KW-1185">Reference proteome</keyword>
<comment type="caution">
    <text evidence="4">The sequence shown here is derived from an EMBL/GenBank/DDBJ whole genome shotgun (WGS) entry which is preliminary data.</text>
</comment>
<dbReference type="PANTHER" id="PTHR35841">
    <property type="entry name" value="PHOSPHONATES-BINDING PERIPLASMIC PROTEIN"/>
    <property type="match status" value="1"/>
</dbReference>
<feature type="signal peptide" evidence="3">
    <location>
        <begin position="1"/>
        <end position="20"/>
    </location>
</feature>
<evidence type="ECO:0000256" key="3">
    <source>
        <dbReference type="SAM" id="SignalP"/>
    </source>
</evidence>
<reference evidence="4" key="1">
    <citation type="submission" date="2012-04" db="EMBL/GenBank/DDBJ databases">
        <authorList>
            <person name="Borisov I.G."/>
            <person name="Ivanikova N.V."/>
            <person name="Pinevich A.V."/>
        </authorList>
    </citation>
    <scope>NUCLEOTIDE SEQUENCE</scope>
    <source>
        <strain evidence="4">CALU 1027</strain>
    </source>
</reference>
<dbReference type="PANTHER" id="PTHR35841:SF1">
    <property type="entry name" value="PHOSPHONATES-BINDING PERIPLASMIC PROTEIN"/>
    <property type="match status" value="1"/>
</dbReference>
<dbReference type="GO" id="GO:0055085">
    <property type="term" value="P:transmembrane transport"/>
    <property type="evidence" value="ECO:0007669"/>
    <property type="project" value="InterPro"/>
</dbReference>
<gene>
    <name evidence="4" type="ORF">PROH_02110</name>
</gene>
<dbReference type="SUPFAM" id="SSF53850">
    <property type="entry name" value="Periplasmic binding protein-like II"/>
    <property type="match status" value="1"/>
</dbReference>
<dbReference type="eggNOG" id="COG3221">
    <property type="taxonomic scope" value="Bacteria"/>
</dbReference>
<evidence type="ECO:0000256" key="1">
    <source>
        <dbReference type="ARBA" id="ARBA00007162"/>
    </source>
</evidence>
<dbReference type="NCBIfam" id="TIGR01098">
    <property type="entry name" value="3A0109s03R"/>
    <property type="match status" value="1"/>
</dbReference>
<dbReference type="Gene3D" id="3.40.190.10">
    <property type="entry name" value="Periplasmic binding protein-like II"/>
    <property type="match status" value="2"/>
</dbReference>
<dbReference type="AlphaFoldDB" id="A0A0M2Q3M4"/>
<evidence type="ECO:0000313" key="5">
    <source>
        <dbReference type="Proteomes" id="UP000034681"/>
    </source>
</evidence>